<feature type="domain" description="CN hydrolase" evidence="2">
    <location>
        <begin position="1"/>
        <end position="241"/>
    </location>
</feature>
<protein>
    <submittedName>
        <fullName evidence="3">Hydrolase</fullName>
    </submittedName>
</protein>
<gene>
    <name evidence="3" type="ORF">B4915_10415</name>
</gene>
<evidence type="ECO:0000313" key="4">
    <source>
        <dbReference type="Proteomes" id="UP000238650"/>
    </source>
</evidence>
<dbReference type="AlphaFoldDB" id="A0A2S9QNU4"/>
<name>A0A2S9QNU4_9MICO</name>
<dbReference type="InterPro" id="IPR036526">
    <property type="entry name" value="C-N_Hydrolase_sf"/>
</dbReference>
<keyword evidence="3" id="KW-0378">Hydrolase</keyword>
<dbReference type="EMBL" id="MWZD01000017">
    <property type="protein sequence ID" value="PRI11250.1"/>
    <property type="molecule type" value="Genomic_DNA"/>
</dbReference>
<dbReference type="SUPFAM" id="SSF56317">
    <property type="entry name" value="Carbon-nitrogen hydrolase"/>
    <property type="match status" value="1"/>
</dbReference>
<sequence length="265" mass="28303">MKLAICQMVSGDDKEANLREIERLAEAAAEAGADLAVFPEFAMYDVPVLGPEFVAHAEALDGPFVQGLSRVADRTGVTLIAGMLEEIPGEDRGYNTLVAVAPHTGLAAVYRKLHLYDAFGLRESEHIRPGDIGAPVTLEVGDATVGMLTCYDLRFPEAARQHADAGTDVLVYPAAWMPGPRKEDHWNTLARARAIENTFYVAAVSQGPAIGTGGSLIVDPMGATLVEIPEVSGVAVAEIRRQRIAEVRAVNPCLVNRRFTVAAAS</sequence>
<dbReference type="PROSITE" id="PS50263">
    <property type="entry name" value="CN_HYDROLASE"/>
    <property type="match status" value="1"/>
</dbReference>
<evidence type="ECO:0000259" key="2">
    <source>
        <dbReference type="PROSITE" id="PS50263"/>
    </source>
</evidence>
<dbReference type="CDD" id="cd07581">
    <property type="entry name" value="nitrilase_3"/>
    <property type="match status" value="1"/>
</dbReference>
<organism evidence="3 4">
    <name type="scientific">Leucobacter massiliensis</name>
    <dbReference type="NCBI Taxonomy" id="1686285"/>
    <lineage>
        <taxon>Bacteria</taxon>
        <taxon>Bacillati</taxon>
        <taxon>Actinomycetota</taxon>
        <taxon>Actinomycetes</taxon>
        <taxon>Micrococcales</taxon>
        <taxon>Microbacteriaceae</taxon>
        <taxon>Leucobacter</taxon>
    </lineage>
</organism>
<evidence type="ECO:0000256" key="1">
    <source>
        <dbReference type="ARBA" id="ARBA00010613"/>
    </source>
</evidence>
<dbReference type="Proteomes" id="UP000238650">
    <property type="component" value="Unassembled WGS sequence"/>
</dbReference>
<dbReference type="PROSITE" id="PS01227">
    <property type="entry name" value="UPF0012"/>
    <property type="match status" value="1"/>
</dbReference>
<dbReference type="OrthoDB" id="9811121at2"/>
<comment type="caution">
    <text evidence="3">The sequence shown here is derived from an EMBL/GenBank/DDBJ whole genome shotgun (WGS) entry which is preliminary data.</text>
</comment>
<dbReference type="InterPro" id="IPR001110">
    <property type="entry name" value="UPF0012_CS"/>
</dbReference>
<dbReference type="Gene3D" id="3.60.110.10">
    <property type="entry name" value="Carbon-nitrogen hydrolase"/>
    <property type="match status" value="1"/>
</dbReference>
<evidence type="ECO:0000313" key="3">
    <source>
        <dbReference type="EMBL" id="PRI11250.1"/>
    </source>
</evidence>
<comment type="similarity">
    <text evidence="1">Belongs to the carbon-nitrogen hydrolase superfamily. NIT1/NIT2 family.</text>
</comment>
<dbReference type="PANTHER" id="PTHR23088:SF27">
    <property type="entry name" value="DEAMINATED GLUTATHIONE AMIDASE"/>
    <property type="match status" value="1"/>
</dbReference>
<dbReference type="RefSeq" id="WP_105805701.1">
    <property type="nucleotide sequence ID" value="NZ_MWZD01000017.1"/>
</dbReference>
<reference evidence="3 4" key="1">
    <citation type="journal article" date="2017" name="New Microbes New Infect">
        <title>Genome sequence of 'Leucobacter massiliensis' sp. nov. isolated from human pharynx after travel to the 2014 Hajj.</title>
        <authorList>
            <person name="Leangapichart T."/>
            <person name="Gautret P."/>
            <person name="Nguyen T.T."/>
            <person name="Armstrong N."/>
            <person name="Rolain J.M."/>
        </authorList>
    </citation>
    <scope>NUCLEOTIDE SEQUENCE [LARGE SCALE GENOMIC DNA]</scope>
    <source>
        <strain evidence="3 4">122RC15</strain>
    </source>
</reference>
<dbReference type="Pfam" id="PF00795">
    <property type="entry name" value="CN_hydrolase"/>
    <property type="match status" value="1"/>
</dbReference>
<keyword evidence="4" id="KW-1185">Reference proteome</keyword>
<accession>A0A2S9QNU4</accession>
<dbReference type="GO" id="GO:0016787">
    <property type="term" value="F:hydrolase activity"/>
    <property type="evidence" value="ECO:0007669"/>
    <property type="project" value="UniProtKB-KW"/>
</dbReference>
<dbReference type="PANTHER" id="PTHR23088">
    <property type="entry name" value="NITRILASE-RELATED"/>
    <property type="match status" value="1"/>
</dbReference>
<dbReference type="InterPro" id="IPR003010">
    <property type="entry name" value="C-N_Hydrolase"/>
</dbReference>
<proteinExistence type="inferred from homology"/>